<feature type="compositionally biased region" description="Polar residues" evidence="10">
    <location>
        <begin position="822"/>
        <end position="833"/>
    </location>
</feature>
<comment type="subcellular location">
    <subcellularLocation>
        <location evidence="2">Cytoplasm</location>
    </subcellularLocation>
    <subcellularLocation>
        <location evidence="1">Nucleus</location>
    </subcellularLocation>
</comment>
<feature type="compositionally biased region" description="Acidic residues" evidence="10">
    <location>
        <begin position="862"/>
        <end position="878"/>
    </location>
</feature>
<organism evidence="12 13">
    <name type="scientific">Marasmius tenuissimus</name>
    <dbReference type="NCBI Taxonomy" id="585030"/>
    <lineage>
        <taxon>Eukaryota</taxon>
        <taxon>Fungi</taxon>
        <taxon>Dikarya</taxon>
        <taxon>Basidiomycota</taxon>
        <taxon>Agaricomycotina</taxon>
        <taxon>Agaricomycetes</taxon>
        <taxon>Agaricomycetidae</taxon>
        <taxon>Agaricales</taxon>
        <taxon>Marasmiineae</taxon>
        <taxon>Marasmiaceae</taxon>
        <taxon>Marasmius</taxon>
    </lineage>
</organism>
<keyword evidence="9" id="KW-0539">Nucleus</keyword>
<keyword evidence="13" id="KW-1185">Reference proteome</keyword>
<dbReference type="Pfam" id="PF10497">
    <property type="entry name" value="zf-4CXXC_R1"/>
    <property type="match status" value="1"/>
</dbReference>
<dbReference type="InterPro" id="IPR018866">
    <property type="entry name" value="Znf-4CXXC_R1"/>
</dbReference>
<protein>
    <recommendedName>
        <fullName evidence="11">Zinc-finger domain-containing protein</fullName>
    </recommendedName>
</protein>
<feature type="region of interest" description="Disordered" evidence="10">
    <location>
        <begin position="579"/>
        <end position="607"/>
    </location>
</feature>
<comment type="caution">
    <text evidence="12">The sequence shown here is derived from an EMBL/GenBank/DDBJ whole genome shotgun (WGS) entry which is preliminary data.</text>
</comment>
<evidence type="ECO:0000256" key="5">
    <source>
        <dbReference type="ARBA" id="ARBA00022553"/>
    </source>
</evidence>
<evidence type="ECO:0000256" key="2">
    <source>
        <dbReference type="ARBA" id="ARBA00004496"/>
    </source>
</evidence>
<feature type="compositionally biased region" description="Polar residues" evidence="10">
    <location>
        <begin position="10"/>
        <end position="23"/>
    </location>
</feature>
<keyword evidence="6" id="KW-0832">Ubl conjugation</keyword>
<feature type="region of interest" description="Disordered" evidence="10">
    <location>
        <begin position="1089"/>
        <end position="1139"/>
    </location>
</feature>
<feature type="region of interest" description="Disordered" evidence="10">
    <location>
        <begin position="498"/>
        <end position="562"/>
    </location>
</feature>
<feature type="region of interest" description="Disordered" evidence="10">
    <location>
        <begin position="1182"/>
        <end position="1201"/>
    </location>
</feature>
<evidence type="ECO:0000256" key="8">
    <source>
        <dbReference type="ARBA" id="ARBA00023163"/>
    </source>
</evidence>
<keyword evidence="7" id="KW-0805">Transcription regulation</keyword>
<evidence type="ECO:0000256" key="9">
    <source>
        <dbReference type="ARBA" id="ARBA00023242"/>
    </source>
</evidence>
<dbReference type="PANTHER" id="PTHR31169">
    <property type="entry name" value="OS05G0300700 PROTEIN"/>
    <property type="match status" value="1"/>
</dbReference>
<feature type="compositionally biased region" description="Polar residues" evidence="10">
    <location>
        <begin position="103"/>
        <end position="118"/>
    </location>
</feature>
<feature type="region of interest" description="Disordered" evidence="10">
    <location>
        <begin position="1"/>
        <end position="262"/>
    </location>
</feature>
<keyword evidence="5" id="KW-0597">Phosphoprotein</keyword>
<feature type="region of interest" description="Disordered" evidence="10">
    <location>
        <begin position="442"/>
        <end position="463"/>
    </location>
</feature>
<proteinExistence type="predicted"/>
<keyword evidence="4" id="KW-1017">Isopeptide bond</keyword>
<feature type="region of interest" description="Disordered" evidence="10">
    <location>
        <begin position="682"/>
        <end position="758"/>
    </location>
</feature>
<feature type="domain" description="Zinc-finger" evidence="11">
    <location>
        <begin position="931"/>
        <end position="1000"/>
    </location>
</feature>
<gene>
    <name evidence="12" type="ORF">AAF712_003673</name>
</gene>
<feature type="compositionally biased region" description="Basic and acidic residues" evidence="10">
    <location>
        <begin position="1093"/>
        <end position="1108"/>
    </location>
</feature>
<evidence type="ECO:0000256" key="4">
    <source>
        <dbReference type="ARBA" id="ARBA00022499"/>
    </source>
</evidence>
<feature type="compositionally biased region" description="Basic residues" evidence="10">
    <location>
        <begin position="234"/>
        <end position="244"/>
    </location>
</feature>
<accession>A0ABR3A6U5</accession>
<feature type="compositionally biased region" description="Polar residues" evidence="10">
    <location>
        <begin position="316"/>
        <end position="338"/>
    </location>
</feature>
<feature type="compositionally biased region" description="Basic and acidic residues" evidence="10">
    <location>
        <begin position="1189"/>
        <end position="1201"/>
    </location>
</feature>
<dbReference type="EMBL" id="JBBXMP010000013">
    <property type="protein sequence ID" value="KAL0069308.1"/>
    <property type="molecule type" value="Genomic_DNA"/>
</dbReference>
<name>A0ABR3A6U5_9AGAR</name>
<feature type="compositionally biased region" description="Polar residues" evidence="10">
    <location>
        <begin position="53"/>
        <end position="66"/>
    </location>
</feature>
<feature type="compositionally biased region" description="Low complexity" evidence="10">
    <location>
        <begin position="67"/>
        <end position="102"/>
    </location>
</feature>
<keyword evidence="3" id="KW-0963">Cytoplasm</keyword>
<reference evidence="12 13" key="1">
    <citation type="submission" date="2024-05" db="EMBL/GenBank/DDBJ databases">
        <title>A draft genome resource for the thread blight pathogen Marasmius tenuissimus strain MS-2.</title>
        <authorList>
            <person name="Yulfo-Soto G.E."/>
            <person name="Baruah I.K."/>
            <person name="Amoako-Attah I."/>
            <person name="Bukari Y."/>
            <person name="Meinhardt L.W."/>
            <person name="Bailey B.A."/>
            <person name="Cohen S.P."/>
        </authorList>
    </citation>
    <scope>NUCLEOTIDE SEQUENCE [LARGE SCALE GENOMIC DNA]</scope>
    <source>
        <strain evidence="12 13">MS-2</strain>
    </source>
</reference>
<evidence type="ECO:0000256" key="3">
    <source>
        <dbReference type="ARBA" id="ARBA00022490"/>
    </source>
</evidence>
<feature type="compositionally biased region" description="Acidic residues" evidence="10">
    <location>
        <begin position="682"/>
        <end position="693"/>
    </location>
</feature>
<evidence type="ECO:0000256" key="1">
    <source>
        <dbReference type="ARBA" id="ARBA00004123"/>
    </source>
</evidence>
<feature type="compositionally biased region" description="Acidic residues" evidence="10">
    <location>
        <begin position="811"/>
        <end position="821"/>
    </location>
</feature>
<feature type="compositionally biased region" description="Polar residues" evidence="10">
    <location>
        <begin position="509"/>
        <end position="523"/>
    </location>
</feature>
<evidence type="ECO:0000256" key="7">
    <source>
        <dbReference type="ARBA" id="ARBA00023015"/>
    </source>
</evidence>
<keyword evidence="8" id="KW-0804">Transcription</keyword>
<feature type="region of interest" description="Disordered" evidence="10">
    <location>
        <begin position="281"/>
        <end position="342"/>
    </location>
</feature>
<dbReference type="PANTHER" id="PTHR31169:SF8">
    <property type="entry name" value="ZINC-FINGER DOMAIN OF MONOAMINE-OXIDASE A REPRESSOR R1 PROTEIN"/>
    <property type="match status" value="1"/>
</dbReference>
<evidence type="ECO:0000313" key="12">
    <source>
        <dbReference type="EMBL" id="KAL0069308.1"/>
    </source>
</evidence>
<feature type="region of interest" description="Disordered" evidence="10">
    <location>
        <begin position="774"/>
        <end position="902"/>
    </location>
</feature>
<dbReference type="InterPro" id="IPR040221">
    <property type="entry name" value="CDCA7/CDA7L"/>
</dbReference>
<sequence length="1225" mass="133439">MESRSPLSGFASNQESRSNSATSLRPEETLHWIQDSPRHQYVTPLSSSSSLSFTGVSEDTSNHISTASSSHYHAKPHPSSSKSIASYSSSTSYGYYTLSTSPTQQHPQAQARSPQGQFATPPPFPTISDGLFTPPTTAGAPIPLDSLFTPPPSPPRSAAKQQPRKKKVSRISHVLIPPPPLYVQQSKRHTEAATAGPSQPKGKPAKPPPLEVDVWNQGWADNHDNPYPDVHQLGLRRKKKKPGHLKQAVTRLDGPDFEDNLDDGDLEDVLAVEGEDWNMGRLKRKGEATSTSKRKRKRSPTYSYSQDAGPSHLSHRVSSQQALDVVTSRNSTPASRPTSVPPTVIHASVHRSSSVNAITRPSSSRLSPSVACTSRQVTPCLSLHNPPCIPESGSYYMEDEEVHFILPPVWPPPGSVDHSYLATVVNTRFARVPLPSGSLSNPIVIGEEPEGKTRTPREKSDHRHPMAVCPVLALGSDSATDDNGDEFDFVTHVLRFPPSPPRNPFVDPTNLQGSVPISSSTLQGKPPRKKNKKTASVDDRRRVSSKLRPASPSLTGDDYAFTSGDGTSSLSLKIRIPARPLSEKSRGKQKAIASPVATQTSGPVDPDSFSWTDDHATHSLSYPLPESGAFNRPPPAVVTHPSHALTASPDQAPFLSLQPPSPITFPSDSAFDPVRDYLGLDDDSQDFVTDPDDPIFGPIDVSFGPNDAENDSATIDPSIFRPELLRSKSPDLFGSSLDEETWTPSLSPSLSPPPPSPVLRTLYDGAKLPPRSVSRVVSLKTRACPTSSPRPPPPPRRSEPPKSALALLQDYDSDDSDEETGAQDTATNGSSSEKIFAPNLGSPLSSGQVHDADDSSAPYWGEDSDETSSTSSEDDDANQPEAEVSRNKSPGSSTQPTERGPYVHFYNLLPTKDDVTSIPRKKIQWPTVETQRFCHQCRAKSNRMFLACEAGGCNKSYCMRCIVTRYEEDSFAYLKTVTIFECPSCSGWCTCDVCTTRRGEVYVPLRKPGPASKIAREEPLIRATDTADKSLDYWGPIYDATGETQIAKGYFSNGDVDDVVVAQLLSTSRARRKVKRRIKFVGATQPGWKRSSKAADRSGLDKELEGKGRYVGRRPPPPSALYDSELDGFDSPLTDLDDEEGESSFVSFWYSEADDETTGDEQNIPRSGLEYEKRYLSRSRTPYSQLRGHTCDTDAEPPKSMDEHDMARAIGSGLAAVGVSYQVAL</sequence>
<evidence type="ECO:0000259" key="11">
    <source>
        <dbReference type="Pfam" id="PF10497"/>
    </source>
</evidence>
<evidence type="ECO:0000313" key="13">
    <source>
        <dbReference type="Proteomes" id="UP001437256"/>
    </source>
</evidence>
<feature type="compositionally biased region" description="Basic and acidic residues" evidence="10">
    <location>
        <begin position="449"/>
        <end position="463"/>
    </location>
</feature>
<evidence type="ECO:0000256" key="10">
    <source>
        <dbReference type="SAM" id="MobiDB-lite"/>
    </source>
</evidence>
<evidence type="ECO:0000256" key="6">
    <source>
        <dbReference type="ARBA" id="ARBA00022843"/>
    </source>
</evidence>
<dbReference type="Proteomes" id="UP001437256">
    <property type="component" value="Unassembled WGS sequence"/>
</dbReference>
<feature type="compositionally biased region" description="Polar residues" evidence="10">
    <location>
        <begin position="887"/>
        <end position="897"/>
    </location>
</feature>